<dbReference type="AlphaFoldDB" id="A0A0W7TPQ7"/>
<feature type="domain" description="Pyridoxamine 5'-phosphate oxidase N-terminal" evidence="1">
    <location>
        <begin position="9"/>
        <end position="68"/>
    </location>
</feature>
<protein>
    <submittedName>
        <fullName evidence="2">Pyridoxamine 5-phosphate oxidase</fullName>
    </submittedName>
</protein>
<dbReference type="SUPFAM" id="SSF50475">
    <property type="entry name" value="FMN-binding split barrel"/>
    <property type="match status" value="1"/>
</dbReference>
<dbReference type="Proteomes" id="UP000053433">
    <property type="component" value="Unassembled WGS sequence"/>
</dbReference>
<evidence type="ECO:0000313" key="2">
    <source>
        <dbReference type="EMBL" id="KUE75809.1"/>
    </source>
</evidence>
<name>A0A0W7TPQ7_9FIRM</name>
<dbReference type="Gene3D" id="2.30.110.10">
    <property type="entry name" value="Electron Transport, Fmn-binding Protein, Chain A"/>
    <property type="match status" value="1"/>
</dbReference>
<comment type="caution">
    <text evidence="2">The sequence shown here is derived from an EMBL/GenBank/DDBJ whole genome shotgun (WGS) entry which is preliminary data.</text>
</comment>
<dbReference type="InterPro" id="IPR012349">
    <property type="entry name" value="Split_barrel_FMN-bd"/>
</dbReference>
<proteinExistence type="predicted"/>
<evidence type="ECO:0000259" key="1">
    <source>
        <dbReference type="Pfam" id="PF01243"/>
    </source>
</evidence>
<dbReference type="RefSeq" id="WP_055079550.1">
    <property type="nucleotide sequence ID" value="NZ_CAOJUJ010000010.1"/>
</dbReference>
<gene>
    <name evidence="2" type="ORF">ASJ35_11405</name>
</gene>
<reference evidence="2 3" key="1">
    <citation type="submission" date="2015-10" db="EMBL/GenBank/DDBJ databases">
        <title>A novel member of the family Ruminococcaceae isolated from human faeces.</title>
        <authorList>
            <person name="Shkoporov A.N."/>
            <person name="Chaplin A.V."/>
            <person name="Motuzova O.V."/>
            <person name="Kafarskaia L.I."/>
            <person name="Efimov B.A."/>
        </authorList>
    </citation>
    <scope>NUCLEOTIDE SEQUENCE [LARGE SCALE GENOMIC DNA]</scope>
    <source>
        <strain evidence="2 3">668</strain>
    </source>
</reference>
<accession>A0A0W7TPQ7</accession>
<dbReference type="EMBL" id="LMUA01000015">
    <property type="protein sequence ID" value="KUE75809.1"/>
    <property type="molecule type" value="Genomic_DNA"/>
</dbReference>
<dbReference type="InterPro" id="IPR011576">
    <property type="entry name" value="Pyridox_Oxase_N"/>
</dbReference>
<evidence type="ECO:0000313" key="3">
    <source>
        <dbReference type="Proteomes" id="UP000053433"/>
    </source>
</evidence>
<sequence>MTAYEKSLEVLRELFEKDCTFVLATTRENVPSQRVVDACYMGGAFWVVTHGRSAKVREMKANPCVSLCSSFHTFKCKAHFMGHPLLPANQAAREALAGAFEPWHFACNDEGDSNLCYLRIVPESGFFHKDGTGYRVDFINGTAAEFPFTAQVEMALQPRANIPVF</sequence>
<organism evidence="2 3">
    <name type="scientific">Ruthenibacterium lactatiformans</name>
    <dbReference type="NCBI Taxonomy" id="1550024"/>
    <lineage>
        <taxon>Bacteria</taxon>
        <taxon>Bacillati</taxon>
        <taxon>Bacillota</taxon>
        <taxon>Clostridia</taxon>
        <taxon>Eubacteriales</taxon>
        <taxon>Oscillospiraceae</taxon>
        <taxon>Ruthenibacterium</taxon>
    </lineage>
</organism>
<dbReference type="Pfam" id="PF01243">
    <property type="entry name" value="PNPOx_N"/>
    <property type="match status" value="1"/>
</dbReference>